<organism evidence="1">
    <name type="scientific">marine sediment metagenome</name>
    <dbReference type="NCBI Taxonomy" id="412755"/>
    <lineage>
        <taxon>unclassified sequences</taxon>
        <taxon>metagenomes</taxon>
        <taxon>ecological metagenomes</taxon>
    </lineage>
</organism>
<reference evidence="1" key="1">
    <citation type="journal article" date="2014" name="Front. Microbiol.">
        <title>High frequency of phylogenetically diverse reductive dehalogenase-homologous genes in deep subseafloor sedimentary metagenomes.</title>
        <authorList>
            <person name="Kawai M."/>
            <person name="Futagami T."/>
            <person name="Toyoda A."/>
            <person name="Takaki Y."/>
            <person name="Nishi S."/>
            <person name="Hori S."/>
            <person name="Arai W."/>
            <person name="Tsubouchi T."/>
            <person name="Morono Y."/>
            <person name="Uchiyama I."/>
            <person name="Ito T."/>
            <person name="Fujiyama A."/>
            <person name="Inagaki F."/>
            <person name="Takami H."/>
        </authorList>
    </citation>
    <scope>NUCLEOTIDE SEQUENCE</scope>
    <source>
        <strain evidence="1">Expedition CK06-06</strain>
    </source>
</reference>
<evidence type="ECO:0000313" key="1">
    <source>
        <dbReference type="EMBL" id="GAI00320.1"/>
    </source>
</evidence>
<sequence length="29" mass="3249">HAMVNAIEKQNIIIGVTNLSELARFYSLC</sequence>
<proteinExistence type="predicted"/>
<gene>
    <name evidence="1" type="ORF">S03H2_71210</name>
</gene>
<protein>
    <submittedName>
        <fullName evidence="1">Uncharacterized protein</fullName>
    </submittedName>
</protein>
<accession>X1LD07</accession>
<feature type="non-terminal residue" evidence="1">
    <location>
        <position position="1"/>
    </location>
</feature>
<comment type="caution">
    <text evidence="1">The sequence shown here is derived from an EMBL/GenBank/DDBJ whole genome shotgun (WGS) entry which is preliminary data.</text>
</comment>
<name>X1LD07_9ZZZZ</name>
<dbReference type="EMBL" id="BARU01047567">
    <property type="protein sequence ID" value="GAI00320.1"/>
    <property type="molecule type" value="Genomic_DNA"/>
</dbReference>
<dbReference type="AlphaFoldDB" id="X1LD07"/>